<evidence type="ECO:0000256" key="3">
    <source>
        <dbReference type="ARBA" id="ARBA00011353"/>
    </source>
</evidence>
<keyword evidence="8" id="KW-0804">Transcription</keyword>
<evidence type="ECO:0000256" key="4">
    <source>
        <dbReference type="ARBA" id="ARBA00018505"/>
    </source>
</evidence>
<evidence type="ECO:0000256" key="2">
    <source>
        <dbReference type="ARBA" id="ARBA00009093"/>
    </source>
</evidence>
<evidence type="ECO:0000256" key="5">
    <source>
        <dbReference type="ARBA" id="ARBA00022763"/>
    </source>
</evidence>
<keyword evidence="7" id="KW-0805">Transcription regulation</keyword>
<evidence type="ECO:0000259" key="14">
    <source>
        <dbReference type="SMART" id="SM00298"/>
    </source>
</evidence>
<sequence>MAPSKASAAAAPFSKDERVLCFHHEMLYEAKVLDSRPTEDASSFQYKIHYKGWKNTWDDWVPQDRVRKFTEENKELAAQLHNQMKALQKQPKAGGKKGAGGRANGSDFSSARGSEERTASVAAQSGRGGQRRTRDYEVENHPPKKVDYLNPNGRLQLIEVHYESRDVNEFRRMNRRGRGVRAVKIIESASSQVSSSVEVTLVLPQSIFHATKANPLTFAFRTQEESFLARPSVNLVIPDHIKAVLVDDWENVTKNQLLVPLPAEHSVNSILKDYLESEKKHRLEGSAQADILEEVVKGLELYFEKCLGRILLYRFERIQYLEIGQAMANGDLAGQSIGDVYGAEHLCRLLVSLPELIAQTNMDLQSVHRLREELSKLANFLVKNAQIYFIPEYETPVPGYVEKARANA</sequence>
<feature type="domain" description="Chromo" evidence="14">
    <location>
        <begin position="27"/>
        <end position="84"/>
    </location>
</feature>
<dbReference type="OrthoDB" id="124855at2759"/>
<dbReference type="GO" id="GO:0006281">
    <property type="term" value="P:DNA repair"/>
    <property type="evidence" value="ECO:0007669"/>
    <property type="project" value="UniProtKB-KW"/>
</dbReference>
<dbReference type="FunFam" id="1.10.274.30:FF:000004">
    <property type="entry name" value="Putative Chromatin modification-related protein eaf3"/>
    <property type="match status" value="1"/>
</dbReference>
<comment type="similarity">
    <text evidence="2">Belongs to the MRG family.</text>
</comment>
<dbReference type="FunFam" id="2.30.30.140:FF:000149">
    <property type="entry name" value="WGS project CABT00000000 data, contig 2.3"/>
    <property type="match status" value="1"/>
</dbReference>
<dbReference type="GO" id="GO:0006338">
    <property type="term" value="P:chromatin remodeling"/>
    <property type="evidence" value="ECO:0007669"/>
    <property type="project" value="UniProtKB-ARBA"/>
</dbReference>
<dbReference type="Pfam" id="PF22732">
    <property type="entry name" value="MSL3_chromo-like"/>
    <property type="match status" value="1"/>
</dbReference>
<reference evidence="15" key="1">
    <citation type="submission" date="2019-07" db="EMBL/GenBank/DDBJ databases">
        <title>Hyphodiscus hymeniophilus genome sequencing and assembly.</title>
        <authorList>
            <person name="Kramer G."/>
            <person name="Nodwell J."/>
        </authorList>
    </citation>
    <scope>NUCLEOTIDE SEQUENCE</scope>
    <source>
        <strain evidence="15">ATCC 34498</strain>
    </source>
</reference>
<keyword evidence="16" id="KW-1185">Reference proteome</keyword>
<dbReference type="SUPFAM" id="SSF54160">
    <property type="entry name" value="Chromo domain-like"/>
    <property type="match status" value="1"/>
</dbReference>
<dbReference type="SMART" id="SM00298">
    <property type="entry name" value="CHROMO"/>
    <property type="match status" value="1"/>
</dbReference>
<evidence type="ECO:0000256" key="12">
    <source>
        <dbReference type="ARBA" id="ARBA00072864"/>
    </source>
</evidence>
<dbReference type="InterPro" id="IPR000953">
    <property type="entry name" value="Chromo/chromo_shadow_dom"/>
</dbReference>
<gene>
    <name evidence="15" type="ORF">D0Z07_8286</name>
</gene>
<comment type="caution">
    <text evidence="15">The sequence shown here is derived from an EMBL/GenBank/DDBJ whole genome shotgun (WGS) entry which is preliminary data.</text>
</comment>
<keyword evidence="6" id="KW-0156">Chromatin regulator</keyword>
<evidence type="ECO:0000256" key="9">
    <source>
        <dbReference type="ARBA" id="ARBA00023204"/>
    </source>
</evidence>
<dbReference type="InterPro" id="IPR026541">
    <property type="entry name" value="MRG_dom"/>
</dbReference>
<dbReference type="GO" id="GO:0006355">
    <property type="term" value="P:regulation of DNA-templated transcription"/>
    <property type="evidence" value="ECO:0007669"/>
    <property type="project" value="InterPro"/>
</dbReference>
<protein>
    <recommendedName>
        <fullName evidence="4">Chromatin modification-related protein EAF3</fullName>
    </recommendedName>
    <alternativeName>
        <fullName evidence="12">Chromatin modification-related protein eaf3</fullName>
    </alternativeName>
</protein>
<feature type="region of interest" description="Disordered" evidence="13">
    <location>
        <begin position="85"/>
        <end position="149"/>
    </location>
</feature>
<dbReference type="PANTHER" id="PTHR10880">
    <property type="entry name" value="MORTALITY FACTOR 4-LIKE PROTEIN"/>
    <property type="match status" value="1"/>
</dbReference>
<dbReference type="PANTHER" id="PTHR10880:SF15">
    <property type="entry name" value="MSL COMPLEX SUBUNIT 3"/>
    <property type="match status" value="1"/>
</dbReference>
<evidence type="ECO:0000313" key="15">
    <source>
        <dbReference type="EMBL" id="KAG0646215.1"/>
    </source>
</evidence>
<evidence type="ECO:0000256" key="11">
    <source>
        <dbReference type="ARBA" id="ARBA00057322"/>
    </source>
</evidence>
<dbReference type="InterPro" id="IPR016197">
    <property type="entry name" value="Chromo-like_dom_sf"/>
</dbReference>
<organism evidence="15 16">
    <name type="scientific">Hyphodiscus hymeniophilus</name>
    <dbReference type="NCBI Taxonomy" id="353542"/>
    <lineage>
        <taxon>Eukaryota</taxon>
        <taxon>Fungi</taxon>
        <taxon>Dikarya</taxon>
        <taxon>Ascomycota</taxon>
        <taxon>Pezizomycotina</taxon>
        <taxon>Leotiomycetes</taxon>
        <taxon>Helotiales</taxon>
        <taxon>Hyphodiscaceae</taxon>
        <taxon>Hyphodiscus</taxon>
    </lineage>
</organism>
<comment type="function">
    <text evidence="11">Involved in deacetylation of histones, chromatin assembly and chromosome segregation. May act as a transcriptional oscillator, directing histone deacetylases to specific chromosomal domains. Component of the NuA4 histone acetyltransferase complex which is involved in transcriptional activation of selected genes principally by acetylation of nucleosomal histone H4 and H2A. The NuA4 complex is also involved in DNA repair.</text>
</comment>
<dbReference type="InterPro" id="IPR053820">
    <property type="entry name" value="MSL3_chromo-like"/>
</dbReference>
<dbReference type="Gene3D" id="2.30.30.140">
    <property type="match status" value="1"/>
</dbReference>
<keyword evidence="5" id="KW-0227">DNA damage</keyword>
<dbReference type="Pfam" id="PF05712">
    <property type="entry name" value="MRG"/>
    <property type="match status" value="1"/>
</dbReference>
<dbReference type="GO" id="GO:0032221">
    <property type="term" value="C:Rpd3S complex"/>
    <property type="evidence" value="ECO:0007669"/>
    <property type="project" value="TreeGrafter"/>
</dbReference>
<evidence type="ECO:0000313" key="16">
    <source>
        <dbReference type="Proteomes" id="UP000785200"/>
    </source>
</evidence>
<comment type="subunit">
    <text evidence="3">Component of the NuA4 histone acetyltransferase complex.</text>
</comment>
<dbReference type="EMBL" id="VNKQ01000016">
    <property type="protein sequence ID" value="KAG0646215.1"/>
    <property type="molecule type" value="Genomic_DNA"/>
</dbReference>
<comment type="subcellular location">
    <subcellularLocation>
        <location evidence="1">Nucleus</location>
    </subcellularLocation>
</comment>
<evidence type="ECO:0000256" key="13">
    <source>
        <dbReference type="SAM" id="MobiDB-lite"/>
    </source>
</evidence>
<dbReference type="PROSITE" id="PS51640">
    <property type="entry name" value="MRG"/>
    <property type="match status" value="1"/>
</dbReference>
<feature type="compositionally biased region" description="Basic and acidic residues" evidence="13">
    <location>
        <begin position="132"/>
        <end position="147"/>
    </location>
</feature>
<accession>A0A9P6SQM1</accession>
<evidence type="ECO:0000256" key="7">
    <source>
        <dbReference type="ARBA" id="ARBA00023015"/>
    </source>
</evidence>
<dbReference type="Proteomes" id="UP000785200">
    <property type="component" value="Unassembled WGS sequence"/>
</dbReference>
<dbReference type="InterPro" id="IPR008676">
    <property type="entry name" value="MRG"/>
</dbReference>
<dbReference type="GO" id="GO:0035267">
    <property type="term" value="C:NuA4 histone acetyltransferase complex"/>
    <property type="evidence" value="ECO:0007669"/>
    <property type="project" value="TreeGrafter"/>
</dbReference>
<keyword evidence="9" id="KW-0234">DNA repair</keyword>
<keyword evidence="10" id="KW-0539">Nucleus</keyword>
<dbReference type="AlphaFoldDB" id="A0A9P6SQM1"/>
<evidence type="ECO:0000256" key="10">
    <source>
        <dbReference type="ARBA" id="ARBA00023242"/>
    </source>
</evidence>
<evidence type="ECO:0000256" key="8">
    <source>
        <dbReference type="ARBA" id="ARBA00023163"/>
    </source>
</evidence>
<name>A0A9P6SQM1_9HELO</name>
<dbReference type="InterPro" id="IPR038217">
    <property type="entry name" value="MRG_C_sf"/>
</dbReference>
<dbReference type="CDD" id="cd18983">
    <property type="entry name" value="CBD_MSL3_like"/>
    <property type="match status" value="1"/>
</dbReference>
<dbReference type="Gene3D" id="1.10.274.30">
    <property type="entry name" value="MRG domain"/>
    <property type="match status" value="1"/>
</dbReference>
<evidence type="ECO:0000256" key="1">
    <source>
        <dbReference type="ARBA" id="ARBA00004123"/>
    </source>
</evidence>
<proteinExistence type="inferred from homology"/>
<evidence type="ECO:0000256" key="6">
    <source>
        <dbReference type="ARBA" id="ARBA00022853"/>
    </source>
</evidence>